<reference evidence="1 2" key="1">
    <citation type="journal article" date="2016" name="Mol. Biol. Evol.">
        <title>Comparative Genomics of Early-Diverging Mushroom-Forming Fungi Provides Insights into the Origins of Lignocellulose Decay Capabilities.</title>
        <authorList>
            <person name="Nagy L.G."/>
            <person name="Riley R."/>
            <person name="Tritt A."/>
            <person name="Adam C."/>
            <person name="Daum C."/>
            <person name="Floudas D."/>
            <person name="Sun H."/>
            <person name="Yadav J.S."/>
            <person name="Pangilinan J."/>
            <person name="Larsson K.H."/>
            <person name="Matsuura K."/>
            <person name="Barry K."/>
            <person name="Labutti K."/>
            <person name="Kuo R."/>
            <person name="Ohm R.A."/>
            <person name="Bhattacharya S.S."/>
            <person name="Shirouzu T."/>
            <person name="Yoshinaga Y."/>
            <person name="Martin F.M."/>
            <person name="Grigoriev I.V."/>
            <person name="Hibbett D.S."/>
        </authorList>
    </citation>
    <scope>NUCLEOTIDE SEQUENCE [LARGE SCALE GENOMIC DNA]</scope>
    <source>
        <strain evidence="1 2">93-53</strain>
    </source>
</reference>
<dbReference type="AlphaFoldDB" id="A0A165BMT9"/>
<gene>
    <name evidence="1" type="ORF">LAESUDRAFT_731314</name>
</gene>
<evidence type="ECO:0000313" key="1">
    <source>
        <dbReference type="EMBL" id="KZT01325.1"/>
    </source>
</evidence>
<sequence length="81" mass="8747">PTVNNFTSLSHLSLTKVTCGSLEPYFGSTSEIVDVGRLFSLTGDRSEVERVAGLEVPAEEALNKPVRVCLHGVLQENKCSI</sequence>
<accession>A0A165BMT9</accession>
<dbReference type="Proteomes" id="UP000076871">
    <property type="component" value="Unassembled WGS sequence"/>
</dbReference>
<dbReference type="RefSeq" id="XP_040759065.1">
    <property type="nucleotide sequence ID" value="XM_040910022.1"/>
</dbReference>
<dbReference type="InParanoid" id="A0A165BMT9"/>
<feature type="non-terminal residue" evidence="1">
    <location>
        <position position="1"/>
    </location>
</feature>
<dbReference type="EMBL" id="KV427666">
    <property type="protein sequence ID" value="KZT01325.1"/>
    <property type="molecule type" value="Genomic_DNA"/>
</dbReference>
<organism evidence="1 2">
    <name type="scientific">Laetiporus sulphureus 93-53</name>
    <dbReference type="NCBI Taxonomy" id="1314785"/>
    <lineage>
        <taxon>Eukaryota</taxon>
        <taxon>Fungi</taxon>
        <taxon>Dikarya</taxon>
        <taxon>Basidiomycota</taxon>
        <taxon>Agaricomycotina</taxon>
        <taxon>Agaricomycetes</taxon>
        <taxon>Polyporales</taxon>
        <taxon>Laetiporus</taxon>
    </lineage>
</organism>
<dbReference type="GeneID" id="63827051"/>
<proteinExistence type="predicted"/>
<protein>
    <submittedName>
        <fullName evidence="1">Uncharacterized protein</fullName>
    </submittedName>
</protein>
<name>A0A165BMT9_9APHY</name>
<evidence type="ECO:0000313" key="2">
    <source>
        <dbReference type="Proteomes" id="UP000076871"/>
    </source>
</evidence>
<keyword evidence="2" id="KW-1185">Reference proteome</keyword>